<proteinExistence type="predicted"/>
<name>A0A9D1S5H2_9FIRM</name>
<dbReference type="InterPro" id="IPR046454">
    <property type="entry name" value="GpA_endonuclease"/>
</dbReference>
<comment type="caution">
    <text evidence="4">The sequence shown here is derived from an EMBL/GenBank/DDBJ whole genome shotgun (WGS) entry which is preliminary data.</text>
</comment>
<evidence type="ECO:0000256" key="1">
    <source>
        <dbReference type="SAM" id="MobiDB-lite"/>
    </source>
</evidence>
<evidence type="ECO:0000259" key="3">
    <source>
        <dbReference type="Pfam" id="PF20454"/>
    </source>
</evidence>
<feature type="domain" description="Terminase large subunit GpA endonuclease" evidence="3">
    <location>
        <begin position="302"/>
        <end position="573"/>
    </location>
</feature>
<evidence type="ECO:0000313" key="5">
    <source>
        <dbReference type="Proteomes" id="UP000824123"/>
    </source>
</evidence>
<reference evidence="4" key="2">
    <citation type="journal article" date="2021" name="PeerJ">
        <title>Extensive microbial diversity within the chicken gut microbiome revealed by metagenomics and culture.</title>
        <authorList>
            <person name="Gilroy R."/>
            <person name="Ravi A."/>
            <person name="Getino M."/>
            <person name="Pursley I."/>
            <person name="Horton D.L."/>
            <person name="Alikhan N.F."/>
            <person name="Baker D."/>
            <person name="Gharbi K."/>
            <person name="Hall N."/>
            <person name="Watson M."/>
            <person name="Adriaenssens E.M."/>
            <person name="Foster-Nyarko E."/>
            <person name="Jarju S."/>
            <person name="Secka A."/>
            <person name="Antonio M."/>
            <person name="Oren A."/>
            <person name="Chaudhuri R.R."/>
            <person name="La Ragione R."/>
            <person name="Hildebrand F."/>
            <person name="Pallen M.J."/>
        </authorList>
    </citation>
    <scope>NUCLEOTIDE SEQUENCE</scope>
    <source>
        <strain evidence="4">ChiSxjej2B14-8506</strain>
    </source>
</reference>
<dbReference type="Pfam" id="PF05876">
    <property type="entry name" value="GpA_ATPase"/>
    <property type="match status" value="1"/>
</dbReference>
<dbReference type="AlphaFoldDB" id="A0A9D1S5H2"/>
<dbReference type="InterPro" id="IPR027417">
    <property type="entry name" value="P-loop_NTPase"/>
</dbReference>
<dbReference type="InterPro" id="IPR046453">
    <property type="entry name" value="GpA_ATPase"/>
</dbReference>
<sequence length="633" mass="70148">MARRGQPQWSPLVRRCLGVFAPPEKLTTSEWAEKYRVLSRRASAMPGPWRNSVAPYLAGIMDAFDDPTVEQIAFCKPTQVGGTEVELNLIGKVIASDPSPTLVVYPTEASCRTVSANRIRPMLEDAPQLSERLRRSESSLIEYRFDGMTLLLAWAGSPVALASNPIRILMLDEVDKYVSNAGREADPVALARERTKTFDNRKIYLTSTPTLSSGKIWSELKAADCELHYFVPCPECGAYGELAFDNIRFPSEPGMSRDDRAAAAVYICPECGALIPDTRKPGMLRAGEWRAVRGRRQGALKLGFWMNALYSPWVTWSQAVNEFLRDKDEPELLQNFVNSWLAEPWEDLRMRTDADMVLERCGDELRWQVPDWAELLTGGVDVQRDRLYWVLRAWGPGMTSQGIAHGCCENWDEVTSVMSQTYRKRDGVGLMVGMCGIDSGDQTDMVLQYCLAHIEWAVPVKGQPTTPAIASGFRLSHQAQQGRASRGWTLTLVYGDKYKDMIASRLRLPMGTGCWMNHADCDRDYAEQVTAEQKVADKTGRETWKPRTSHAANHYLDAEVYAFAVADRLGVRQLGLDDAGQSDAGQQGVGDLSTRPVGSPPAGEVVPPYSPAGRGWLAGVGGDWVHGSGGWMG</sequence>
<gene>
    <name evidence="4" type="ORF">IAC59_10315</name>
</gene>
<evidence type="ECO:0000259" key="2">
    <source>
        <dbReference type="Pfam" id="PF05876"/>
    </source>
</evidence>
<organism evidence="4 5">
    <name type="scientific">Candidatus Fimadaptatus faecigallinarum</name>
    <dbReference type="NCBI Taxonomy" id="2840814"/>
    <lineage>
        <taxon>Bacteria</taxon>
        <taxon>Bacillati</taxon>
        <taxon>Bacillota</taxon>
        <taxon>Clostridia</taxon>
        <taxon>Eubacteriales</taxon>
        <taxon>Candidatus Fimadaptatus</taxon>
    </lineage>
</organism>
<feature type="region of interest" description="Disordered" evidence="1">
    <location>
        <begin position="579"/>
        <end position="606"/>
    </location>
</feature>
<dbReference type="GO" id="GO:0016887">
    <property type="term" value="F:ATP hydrolysis activity"/>
    <property type="evidence" value="ECO:0007669"/>
    <property type="project" value="InterPro"/>
</dbReference>
<dbReference type="Gene3D" id="3.40.50.300">
    <property type="entry name" value="P-loop containing nucleotide triphosphate hydrolases"/>
    <property type="match status" value="1"/>
</dbReference>
<dbReference type="GO" id="GO:0004519">
    <property type="term" value="F:endonuclease activity"/>
    <property type="evidence" value="ECO:0007669"/>
    <property type="project" value="InterPro"/>
</dbReference>
<dbReference type="Proteomes" id="UP000824123">
    <property type="component" value="Unassembled WGS sequence"/>
</dbReference>
<protein>
    <submittedName>
        <fullName evidence="4">Phage terminase large subunit family protein</fullName>
    </submittedName>
</protein>
<evidence type="ECO:0000313" key="4">
    <source>
        <dbReference type="EMBL" id="HIU47631.1"/>
    </source>
</evidence>
<accession>A0A9D1S5H2</accession>
<reference evidence="4" key="1">
    <citation type="submission" date="2020-10" db="EMBL/GenBank/DDBJ databases">
        <authorList>
            <person name="Gilroy R."/>
        </authorList>
    </citation>
    <scope>NUCLEOTIDE SEQUENCE</scope>
    <source>
        <strain evidence="4">ChiSxjej2B14-8506</strain>
    </source>
</reference>
<dbReference type="EMBL" id="DVNK01000062">
    <property type="protein sequence ID" value="HIU47631.1"/>
    <property type="molecule type" value="Genomic_DNA"/>
</dbReference>
<dbReference type="Pfam" id="PF20454">
    <property type="entry name" value="GpA_nuclease"/>
    <property type="match status" value="1"/>
</dbReference>
<feature type="domain" description="Phage terminase large subunit GpA ATPase" evidence="2">
    <location>
        <begin position="43"/>
        <end position="289"/>
    </location>
</feature>